<evidence type="ECO:0000259" key="1">
    <source>
        <dbReference type="Pfam" id="PF22735"/>
    </source>
</evidence>
<evidence type="ECO:0000313" key="3">
    <source>
        <dbReference type="Proteomes" id="UP000249081"/>
    </source>
</evidence>
<evidence type="ECO:0000313" key="2">
    <source>
        <dbReference type="EMBL" id="PZO37229.1"/>
    </source>
</evidence>
<feature type="domain" description="NACHT N-terminal Helical" evidence="1">
    <location>
        <begin position="47"/>
        <end position="217"/>
    </location>
</feature>
<organism evidence="2 3">
    <name type="scientific">Shackletoniella antarctica</name>
    <dbReference type="NCBI Taxonomy" id="268115"/>
    <lineage>
        <taxon>Bacteria</taxon>
        <taxon>Bacillati</taxon>
        <taxon>Cyanobacteriota</taxon>
        <taxon>Cyanophyceae</taxon>
        <taxon>Oculatellales</taxon>
        <taxon>Oculatellaceae</taxon>
        <taxon>Shackletoniella</taxon>
    </lineage>
</organism>
<dbReference type="Proteomes" id="UP000249081">
    <property type="component" value="Unassembled WGS sequence"/>
</dbReference>
<dbReference type="EMBL" id="QBMN01000126">
    <property type="protein sequence ID" value="PZO37229.1"/>
    <property type="molecule type" value="Genomic_DNA"/>
</dbReference>
<protein>
    <recommendedName>
        <fullName evidence="1">NACHT N-terminal Helical domain-containing protein</fullName>
    </recommendedName>
</protein>
<name>A0A2W4W5G7_9CYAN</name>
<gene>
    <name evidence="2" type="ORF">DCF17_16230</name>
</gene>
<reference evidence="3" key="1">
    <citation type="submission" date="2018-04" db="EMBL/GenBank/DDBJ databases">
        <authorList>
            <person name="Cornet L."/>
        </authorList>
    </citation>
    <scope>NUCLEOTIDE SEQUENCE [LARGE SCALE GENOMIC DNA]</scope>
</reference>
<dbReference type="AlphaFoldDB" id="A0A2W4W5G7"/>
<dbReference type="Pfam" id="PF22735">
    <property type="entry name" value="NNH3"/>
    <property type="match status" value="1"/>
</dbReference>
<proteinExistence type="predicted"/>
<reference evidence="2 3" key="2">
    <citation type="submission" date="2018-06" db="EMBL/GenBank/DDBJ databases">
        <title>Metagenomic assembly of (sub)arctic Cyanobacteria and their associated microbiome from non-axenic cultures.</title>
        <authorList>
            <person name="Baurain D."/>
        </authorList>
    </citation>
    <scope>NUCLEOTIDE SEQUENCE [LARGE SCALE GENOMIC DNA]</scope>
    <source>
        <strain evidence="2">ULC041bin1</strain>
    </source>
</reference>
<accession>A0A2W4W5G7</accession>
<comment type="caution">
    <text evidence="2">The sequence shown here is derived from an EMBL/GenBank/DDBJ whole genome shotgun (WGS) entry which is preliminary data.</text>
</comment>
<dbReference type="InterPro" id="IPR054568">
    <property type="entry name" value="NNH3"/>
</dbReference>
<sequence length="224" mass="23989">MATRLWDFLTTDSCDRAINAERAADAADAVLGLAAGLATEGPTSPKLAPLVLHLDSLLDAINAPLGKLVGSTLPLADLGTGLLMFYRETTQTEPTLAQAIALVSQAAYLESFRELVKRNPRLGQLLTDNDSTPRARTITLEVKALGIFELTDSDAQLATVSFHQSALAAAFNRALKARLEQIGMPATLASRLVETVAKNTNRHIKKAIAAADDRLKTCFELPQP</sequence>